<evidence type="ECO:0000313" key="9">
    <source>
        <dbReference type="Proteomes" id="UP000245890"/>
    </source>
</evidence>
<dbReference type="AlphaFoldDB" id="A0A2U0SE35"/>
<dbReference type="EMBL" id="QENQ01000001">
    <property type="protein sequence ID" value="PVX29590.1"/>
    <property type="molecule type" value="Genomic_DNA"/>
</dbReference>
<keyword evidence="9" id="KW-1185">Reference proteome</keyword>
<feature type="domain" description="HAMP" evidence="7">
    <location>
        <begin position="270"/>
        <end position="322"/>
    </location>
</feature>
<evidence type="ECO:0000256" key="3">
    <source>
        <dbReference type="PROSITE-ProRule" id="PRU00284"/>
    </source>
</evidence>
<evidence type="ECO:0000256" key="2">
    <source>
        <dbReference type="ARBA" id="ARBA00029447"/>
    </source>
</evidence>
<dbReference type="PANTHER" id="PTHR43531:SF11">
    <property type="entry name" value="METHYL-ACCEPTING CHEMOTAXIS PROTEIN 3"/>
    <property type="match status" value="1"/>
</dbReference>
<evidence type="ECO:0000259" key="6">
    <source>
        <dbReference type="PROSITE" id="PS50111"/>
    </source>
</evidence>
<sequence length="656" mass="70154">MRAPPCRVGRGRIDAPGGNRPPELGSPQLAPKDAKVSTPGNPLPSIIFPKRFSRCGGVGISQMMITARVRTGALALMILLLGICALAAWRIDAIRMGGPMHLASMQVADLNADILPPPEYVIEPYLQATLLLHDPARLALARARLATLRRQYDDRHAVWATSALPEALKRRILVDAHAPAQRFWQELQGPFLAAMEARDASAAQRSYALLTREYEVHRHAIDALVEATAAEQANLAQSSAQSLGRSLLLLAGLGLVLLGTIAGFAWWLIGRVVRPLSHVAQVTTALSRGRDAPIPYLDRQDELGEIAHALQCFHDAAATRAQQDADRMAEQSSVRTMLADGLAALEQGDMRHRLTTPFPAAQEPVRDSFNRAATRLCDMLRTVNGSARNVGTGSGEIATASEDLARRTESTAHALQETSGAIQLIENRLKATMHSAEATMTRADTAASAVRAGRNTAESAAAAMRHVSQRANDIDTVVEGLDKIAFQTRVLAMNAAVEAGRAGETGRGFAVVADLVSALALRAEEEAKRGRSLINETQVEVALAASEVSRVDEALAGLVEDFDGVHALLEAMREDNRSQATAITEITQSVVAMETATQQNAAMVEQASAAARSLHREAETLLRGAEAFRVEADTPATISRSGRSAWASPMAAAFSA</sequence>
<dbReference type="PROSITE" id="PS50111">
    <property type="entry name" value="CHEMOTAXIS_TRANSDUC_2"/>
    <property type="match status" value="1"/>
</dbReference>
<name>A0A2U0SE35_9SPHN</name>
<evidence type="ECO:0000313" key="8">
    <source>
        <dbReference type="EMBL" id="PVX29590.1"/>
    </source>
</evidence>
<dbReference type="OrthoDB" id="5292010at2"/>
<dbReference type="Pfam" id="PF00672">
    <property type="entry name" value="HAMP"/>
    <property type="match status" value="1"/>
</dbReference>
<dbReference type="PROSITE" id="PS50885">
    <property type="entry name" value="HAMP"/>
    <property type="match status" value="2"/>
</dbReference>
<dbReference type="GO" id="GO:0007165">
    <property type="term" value="P:signal transduction"/>
    <property type="evidence" value="ECO:0007669"/>
    <property type="project" value="UniProtKB-KW"/>
</dbReference>
<dbReference type="InterPro" id="IPR051310">
    <property type="entry name" value="MCP_chemotaxis"/>
</dbReference>
<accession>A0A2U0SE35</accession>
<evidence type="ECO:0000256" key="4">
    <source>
        <dbReference type="SAM" id="MobiDB-lite"/>
    </source>
</evidence>
<dbReference type="InterPro" id="IPR004089">
    <property type="entry name" value="MCPsignal_dom"/>
</dbReference>
<feature type="transmembrane region" description="Helical" evidence="5">
    <location>
        <begin position="247"/>
        <end position="269"/>
    </location>
</feature>
<proteinExistence type="inferred from homology"/>
<gene>
    <name evidence="8" type="ORF">DD559_09875</name>
</gene>
<evidence type="ECO:0000256" key="5">
    <source>
        <dbReference type="SAM" id="Phobius"/>
    </source>
</evidence>
<feature type="domain" description="Methyl-accepting transducer" evidence="6">
    <location>
        <begin position="386"/>
        <end position="615"/>
    </location>
</feature>
<dbReference type="Gene3D" id="6.10.340.10">
    <property type="match status" value="1"/>
</dbReference>
<feature type="region of interest" description="Disordered" evidence="4">
    <location>
        <begin position="1"/>
        <end position="42"/>
    </location>
</feature>
<dbReference type="SMART" id="SM00304">
    <property type="entry name" value="HAMP"/>
    <property type="match status" value="2"/>
</dbReference>
<dbReference type="SMART" id="SM00283">
    <property type="entry name" value="MA"/>
    <property type="match status" value="1"/>
</dbReference>
<dbReference type="InterPro" id="IPR003660">
    <property type="entry name" value="HAMP_dom"/>
</dbReference>
<dbReference type="GO" id="GO:0006935">
    <property type="term" value="P:chemotaxis"/>
    <property type="evidence" value="ECO:0007669"/>
    <property type="project" value="UniProtKB-KW"/>
</dbReference>
<organism evidence="8 9">
    <name type="scientific">Sphingomonas pokkalii</name>
    <dbReference type="NCBI Taxonomy" id="2175090"/>
    <lineage>
        <taxon>Bacteria</taxon>
        <taxon>Pseudomonadati</taxon>
        <taxon>Pseudomonadota</taxon>
        <taxon>Alphaproteobacteria</taxon>
        <taxon>Sphingomonadales</taxon>
        <taxon>Sphingomonadaceae</taxon>
        <taxon>Sphingomonas</taxon>
    </lineage>
</organism>
<reference evidence="8 9" key="1">
    <citation type="submission" date="2018-05" db="EMBL/GenBank/DDBJ databases">
        <title>Description of Sphingomonas pokkalii sp nov, isolated from the rhizosphere of saline tolerant pokkali rice and its draft genome analysis.</title>
        <authorList>
            <person name="Menon R."/>
            <person name="Kumari S."/>
            <person name="Rameshkumar N."/>
        </authorList>
    </citation>
    <scope>NUCLEOTIDE SEQUENCE [LARGE SCALE GENOMIC DNA]</scope>
    <source>
        <strain evidence="8 9">L3B27</strain>
    </source>
</reference>
<dbReference type="Gene3D" id="1.10.287.950">
    <property type="entry name" value="Methyl-accepting chemotaxis protein"/>
    <property type="match status" value="1"/>
</dbReference>
<keyword evidence="1" id="KW-0145">Chemotaxis</keyword>
<dbReference type="PANTHER" id="PTHR43531">
    <property type="entry name" value="PROTEIN ICFG"/>
    <property type="match status" value="1"/>
</dbReference>
<keyword evidence="5" id="KW-0472">Membrane</keyword>
<feature type="domain" description="HAMP" evidence="7">
    <location>
        <begin position="338"/>
        <end position="381"/>
    </location>
</feature>
<evidence type="ECO:0000259" key="7">
    <source>
        <dbReference type="PROSITE" id="PS50885"/>
    </source>
</evidence>
<dbReference type="SUPFAM" id="SSF58104">
    <property type="entry name" value="Methyl-accepting chemotaxis protein (MCP) signaling domain"/>
    <property type="match status" value="1"/>
</dbReference>
<evidence type="ECO:0000256" key="1">
    <source>
        <dbReference type="ARBA" id="ARBA00022500"/>
    </source>
</evidence>
<feature type="transmembrane region" description="Helical" evidence="5">
    <location>
        <begin position="73"/>
        <end position="91"/>
    </location>
</feature>
<comment type="caution">
    <text evidence="8">The sequence shown here is derived from an EMBL/GenBank/DDBJ whole genome shotgun (WGS) entry which is preliminary data.</text>
</comment>
<keyword evidence="5" id="KW-1133">Transmembrane helix</keyword>
<dbReference type="GO" id="GO:0016020">
    <property type="term" value="C:membrane"/>
    <property type="evidence" value="ECO:0007669"/>
    <property type="project" value="InterPro"/>
</dbReference>
<keyword evidence="3" id="KW-0807">Transducer</keyword>
<dbReference type="Proteomes" id="UP000245890">
    <property type="component" value="Unassembled WGS sequence"/>
</dbReference>
<keyword evidence="5" id="KW-0812">Transmembrane</keyword>
<comment type="similarity">
    <text evidence="2">Belongs to the methyl-accepting chemotaxis (MCP) protein family.</text>
</comment>
<dbReference type="Pfam" id="PF00015">
    <property type="entry name" value="MCPsignal"/>
    <property type="match status" value="1"/>
</dbReference>
<protein>
    <submittedName>
        <fullName evidence="8">Methyl-accepting chemotaxis protein</fullName>
    </submittedName>
</protein>